<sequence>MGVKVIRIYQLDGIVNARLELVGGFFEVEVPAGPVAGGFQNKRLSVEQLAALLGGGSSLAVTLADAQQLRLADPPGVSPNTLYAITGDWNATGTDSTVHVQGVRADAYHRLGVVYDDQGAGQLLEVEVTAGTHRPLRDDVTTYPYLGHGAQGQVGYTDLDTAVGRHAVAEINSDEVTLTDQVGMLDTLLLGNGAKVKLADSAQLILRGHSQLDGVNFYPPAGGNNTGAIIPSPEDRSLPTPFRAYQIRNCEVQQKIIFRGGSSQATSSAVTLINSHAVSITNQIAQQYEVTVYLVGTSSVDVVGPKVKVVQVGGSNAASTYFSGAYSAPASGAQTITASSLSGLEQATKVVSVGVRGVTVSGDPTLDLLPTSAYTFDTGSHTLTVLAAAGIDAGNVLEINWLTGALTAAPAVAMPPGTALLFTQDAEYAPIYSGTFTVDPTGAKVGAVVFVELGAGASQPTLSASQFKLAGGSYVSGSRNEYGFRVAASGKIHYVINQLP</sequence>
<dbReference type="RefSeq" id="WP_144850700.1">
    <property type="nucleotide sequence ID" value="NZ_VMRJ01000004.1"/>
</dbReference>
<accession>A0A558BSW3</accession>
<protein>
    <submittedName>
        <fullName evidence="1">Uncharacterized protein</fullName>
    </submittedName>
</protein>
<keyword evidence="2" id="KW-1185">Reference proteome</keyword>
<dbReference type="EMBL" id="VMRJ01000004">
    <property type="protein sequence ID" value="TVT39638.1"/>
    <property type="molecule type" value="Genomic_DNA"/>
</dbReference>
<evidence type="ECO:0000313" key="2">
    <source>
        <dbReference type="Proteomes" id="UP000317624"/>
    </source>
</evidence>
<reference evidence="1 2" key="1">
    <citation type="submission" date="2019-07" db="EMBL/GenBank/DDBJ databases">
        <title>Hymenobacter sp. straun FUR1 Genome sequencing and assembly.</title>
        <authorList>
            <person name="Chhetri G."/>
        </authorList>
    </citation>
    <scope>NUCLEOTIDE SEQUENCE [LARGE SCALE GENOMIC DNA]</scope>
    <source>
        <strain evidence="1 2">Fur1</strain>
    </source>
</reference>
<evidence type="ECO:0000313" key="1">
    <source>
        <dbReference type="EMBL" id="TVT39638.1"/>
    </source>
</evidence>
<proteinExistence type="predicted"/>
<comment type="caution">
    <text evidence="1">The sequence shown here is derived from an EMBL/GenBank/DDBJ whole genome shotgun (WGS) entry which is preliminary data.</text>
</comment>
<name>A0A558BSW3_9BACT</name>
<dbReference type="Proteomes" id="UP000317624">
    <property type="component" value="Unassembled WGS sequence"/>
</dbReference>
<organism evidence="1 2">
    <name type="scientific">Hymenobacter setariae</name>
    <dbReference type="NCBI Taxonomy" id="2594794"/>
    <lineage>
        <taxon>Bacteria</taxon>
        <taxon>Pseudomonadati</taxon>
        <taxon>Bacteroidota</taxon>
        <taxon>Cytophagia</taxon>
        <taxon>Cytophagales</taxon>
        <taxon>Hymenobacteraceae</taxon>
        <taxon>Hymenobacter</taxon>
    </lineage>
</organism>
<dbReference type="AlphaFoldDB" id="A0A558BSW3"/>
<gene>
    <name evidence="1" type="ORF">FNT36_18530</name>
</gene>